<evidence type="ECO:0000256" key="1">
    <source>
        <dbReference type="SAM" id="SignalP"/>
    </source>
</evidence>
<dbReference type="OrthoDB" id="7876744at2"/>
<feature type="signal peptide" evidence="1">
    <location>
        <begin position="1"/>
        <end position="23"/>
    </location>
</feature>
<name>X7EJG1_9RHOB</name>
<dbReference type="RefSeq" id="WP_037258337.1">
    <property type="nucleotide sequence ID" value="NZ_JALZ01000002.1"/>
</dbReference>
<feature type="chain" id="PRO_5004977953" description="HdeA" evidence="1">
    <location>
        <begin position="24"/>
        <end position="93"/>
    </location>
</feature>
<dbReference type="EMBL" id="JALZ01000002">
    <property type="protein sequence ID" value="ETX16249.1"/>
    <property type="molecule type" value="Genomic_DNA"/>
</dbReference>
<comment type="caution">
    <text evidence="2">The sequence shown here is derived from an EMBL/GenBank/DDBJ whole genome shotgun (WGS) entry which is preliminary data.</text>
</comment>
<evidence type="ECO:0000313" key="2">
    <source>
        <dbReference type="EMBL" id="ETX16249.1"/>
    </source>
</evidence>
<dbReference type="AlphaFoldDB" id="X7EJG1"/>
<protein>
    <recommendedName>
        <fullName evidence="4">HdeA</fullName>
    </recommendedName>
</protein>
<reference evidence="2 3" key="1">
    <citation type="submission" date="2014-01" db="EMBL/GenBank/DDBJ databases">
        <title>Roseivivax halodurans JCM 10272 Genome Sequencing.</title>
        <authorList>
            <person name="Lai Q."/>
            <person name="Li G."/>
            <person name="Shao Z."/>
        </authorList>
    </citation>
    <scope>NUCLEOTIDE SEQUENCE [LARGE SCALE GENOMIC DNA]</scope>
    <source>
        <strain evidence="2 3">JCM 10272</strain>
    </source>
</reference>
<evidence type="ECO:0000313" key="3">
    <source>
        <dbReference type="Proteomes" id="UP000022447"/>
    </source>
</evidence>
<proteinExistence type="predicted"/>
<keyword evidence="3" id="KW-1185">Reference proteome</keyword>
<dbReference type="Proteomes" id="UP000022447">
    <property type="component" value="Unassembled WGS sequence"/>
</dbReference>
<evidence type="ECO:0008006" key="4">
    <source>
        <dbReference type="Google" id="ProtNLM"/>
    </source>
</evidence>
<organism evidence="2 3">
    <name type="scientific">Roseivivax halodurans JCM 10272</name>
    <dbReference type="NCBI Taxonomy" id="1449350"/>
    <lineage>
        <taxon>Bacteria</taxon>
        <taxon>Pseudomonadati</taxon>
        <taxon>Pseudomonadota</taxon>
        <taxon>Alphaproteobacteria</taxon>
        <taxon>Rhodobacterales</taxon>
        <taxon>Roseobacteraceae</taxon>
        <taxon>Roseivivax</taxon>
    </lineage>
</organism>
<sequence>MKTTAALIAALGLTTAVAAPAFAQEEMDVAAVTCAEFDDMDDAGKMAVAEALVTELESMENVDAAMVELEGVCDEPNNEDSAVLTALTAGSAN</sequence>
<gene>
    <name evidence="2" type="ORF">OCH239_07485</name>
</gene>
<keyword evidence="1" id="KW-0732">Signal</keyword>
<accession>X7EJG1</accession>
<dbReference type="STRING" id="1449350.OCH239_07485"/>